<dbReference type="InterPro" id="IPR001611">
    <property type="entry name" value="Leu-rich_rpt"/>
</dbReference>
<dbReference type="GO" id="GO:0005737">
    <property type="term" value="C:cytoplasm"/>
    <property type="evidence" value="ECO:0007669"/>
    <property type="project" value="TreeGrafter"/>
</dbReference>
<comment type="caution">
    <text evidence="4">The sequence shown here is derived from an EMBL/GenBank/DDBJ whole genome shotgun (WGS) entry which is preliminary data.</text>
</comment>
<name>A0A1X2GBN4_9FUNG</name>
<sequence>MRTGTLNASQEKPTETSKPSSKKTSQQGQASDGVRAFMAAQRSRLQSSKTAEPVKKDERMEPIVKRPNVLTGAQRYKSHELDPSPTTPNLSNLKSVIQQAKTSGRLALSNRALDKLPDQIITMYHVDPKSVVVDFSSSDHAWYDFVDLTKFVASDNQLEEIDERLGEEFGALTHVDFRNNRLSSLPLTFGRLQQLTVLDLSHNRFNDIPPALFQLTQLRDLNLSNNAITMLPQEIQSLQALELVNLSNNAIGPSLPKEIVTLTRLKKLQLEHNKLTDFPLDWFVACPYLFDLTLSNNRLATLMTVMTKEICLPNLQRLDVRHNRLYELPDQLQMPKLKEMFLADNALVTPSKSGYQLFENCPLLVTLDVSSNKWTRVPDSIMTLQSLERLDVGANQLLRLHPELGLLPELKVLSWEGNPLRSAPRGTSMIQLLTSLRISYENGNADQDDEDNSPSAPPSDDSYNTAVPSTTNVPAAAPSVDEPLPGQTTQLQLDLSKRQWTEIQTNELGKYRGVKVLQLQQNMLKVMNLCDLSMFIPTLVTLSLDNNKLDSFPLMEPHVVFPCLKTLHLANNQIKEFGVDGAESSFPALNELKINNNLLAQLPDRLSTIVLPSLRVLLANGNRLESLDPDSVTQLEVLDIGNNELMVLPPRLGLVTSIRELTVYGNRFRVPQPSLLSQGTAAVMTFLRRRAGVQD</sequence>
<accession>A0A1X2GBN4</accession>
<dbReference type="SUPFAM" id="SSF52058">
    <property type="entry name" value="L domain-like"/>
    <property type="match status" value="2"/>
</dbReference>
<feature type="compositionally biased region" description="Basic and acidic residues" evidence="3">
    <location>
        <begin position="52"/>
        <end position="62"/>
    </location>
</feature>
<dbReference type="Proteomes" id="UP000242146">
    <property type="component" value="Unassembled WGS sequence"/>
</dbReference>
<dbReference type="STRING" id="101127.A0A1X2GBN4"/>
<dbReference type="OrthoDB" id="660555at2759"/>
<dbReference type="Gene3D" id="3.80.10.10">
    <property type="entry name" value="Ribonuclease Inhibitor"/>
    <property type="match status" value="3"/>
</dbReference>
<feature type="compositionally biased region" description="Low complexity" evidence="3">
    <location>
        <begin position="16"/>
        <end position="25"/>
    </location>
</feature>
<dbReference type="AlphaFoldDB" id="A0A1X2GBN4"/>
<dbReference type="Pfam" id="PF13855">
    <property type="entry name" value="LRR_8"/>
    <property type="match status" value="2"/>
</dbReference>
<keyword evidence="5" id="KW-1185">Reference proteome</keyword>
<evidence type="ECO:0000256" key="3">
    <source>
        <dbReference type="SAM" id="MobiDB-lite"/>
    </source>
</evidence>
<dbReference type="InterPro" id="IPR050216">
    <property type="entry name" value="LRR_domain-containing"/>
</dbReference>
<gene>
    <name evidence="4" type="ORF">DM01DRAFT_1338346</name>
</gene>
<reference evidence="4 5" key="1">
    <citation type="submission" date="2016-07" db="EMBL/GenBank/DDBJ databases">
        <title>Pervasive Adenine N6-methylation of Active Genes in Fungi.</title>
        <authorList>
            <consortium name="DOE Joint Genome Institute"/>
            <person name="Mondo S.J."/>
            <person name="Dannebaum R.O."/>
            <person name="Kuo R.C."/>
            <person name="Labutti K."/>
            <person name="Haridas S."/>
            <person name="Kuo A."/>
            <person name="Salamov A."/>
            <person name="Ahrendt S.R."/>
            <person name="Lipzen A."/>
            <person name="Sullivan W."/>
            <person name="Andreopoulos W.B."/>
            <person name="Clum A."/>
            <person name="Lindquist E."/>
            <person name="Daum C."/>
            <person name="Ramamoorthy G.K."/>
            <person name="Gryganskyi A."/>
            <person name="Culley D."/>
            <person name="Magnuson J.K."/>
            <person name="James T.Y."/>
            <person name="O'Malley M.A."/>
            <person name="Stajich J.E."/>
            <person name="Spatafora J.W."/>
            <person name="Visel A."/>
            <person name="Grigoriev I.V."/>
        </authorList>
    </citation>
    <scope>NUCLEOTIDE SEQUENCE [LARGE SCALE GENOMIC DNA]</scope>
    <source>
        <strain evidence="4 5">NRRL 3301</strain>
    </source>
</reference>
<keyword evidence="1" id="KW-0433">Leucine-rich repeat</keyword>
<keyword evidence="2" id="KW-0677">Repeat</keyword>
<dbReference type="SMART" id="SM00369">
    <property type="entry name" value="LRR_TYP"/>
    <property type="match status" value="11"/>
</dbReference>
<organism evidence="4 5">
    <name type="scientific">Hesseltinella vesiculosa</name>
    <dbReference type="NCBI Taxonomy" id="101127"/>
    <lineage>
        <taxon>Eukaryota</taxon>
        <taxon>Fungi</taxon>
        <taxon>Fungi incertae sedis</taxon>
        <taxon>Mucoromycota</taxon>
        <taxon>Mucoromycotina</taxon>
        <taxon>Mucoromycetes</taxon>
        <taxon>Mucorales</taxon>
        <taxon>Cunninghamellaceae</taxon>
        <taxon>Hesseltinella</taxon>
    </lineage>
</organism>
<feature type="compositionally biased region" description="Polar residues" evidence="3">
    <location>
        <begin position="1"/>
        <end position="10"/>
    </location>
</feature>
<dbReference type="InterPro" id="IPR003591">
    <property type="entry name" value="Leu-rich_rpt_typical-subtyp"/>
</dbReference>
<dbReference type="PANTHER" id="PTHR48051">
    <property type="match status" value="1"/>
</dbReference>
<proteinExistence type="predicted"/>
<protein>
    <submittedName>
        <fullName evidence="4">L domain-like protein</fullName>
    </submittedName>
</protein>
<evidence type="ECO:0000313" key="5">
    <source>
        <dbReference type="Proteomes" id="UP000242146"/>
    </source>
</evidence>
<evidence type="ECO:0000256" key="2">
    <source>
        <dbReference type="ARBA" id="ARBA00022737"/>
    </source>
</evidence>
<dbReference type="InterPro" id="IPR032675">
    <property type="entry name" value="LRR_dom_sf"/>
</dbReference>
<dbReference type="PROSITE" id="PS51450">
    <property type="entry name" value="LRR"/>
    <property type="match status" value="3"/>
</dbReference>
<dbReference type="EMBL" id="MCGT01000027">
    <property type="protein sequence ID" value="ORX49156.1"/>
    <property type="molecule type" value="Genomic_DNA"/>
</dbReference>
<feature type="region of interest" description="Disordered" evidence="3">
    <location>
        <begin position="442"/>
        <end position="486"/>
    </location>
</feature>
<dbReference type="PANTHER" id="PTHR48051:SF1">
    <property type="entry name" value="RAS SUPPRESSOR PROTEIN 1"/>
    <property type="match status" value="1"/>
</dbReference>
<evidence type="ECO:0000256" key="1">
    <source>
        <dbReference type="ARBA" id="ARBA00022614"/>
    </source>
</evidence>
<dbReference type="SMART" id="SM00364">
    <property type="entry name" value="LRR_BAC"/>
    <property type="match status" value="10"/>
</dbReference>
<feature type="region of interest" description="Disordered" evidence="3">
    <location>
        <begin position="1"/>
        <end position="62"/>
    </location>
</feature>
<evidence type="ECO:0000313" key="4">
    <source>
        <dbReference type="EMBL" id="ORX49156.1"/>
    </source>
</evidence>
<feature type="compositionally biased region" description="Polar residues" evidence="3">
    <location>
        <begin position="463"/>
        <end position="473"/>
    </location>
</feature>